<proteinExistence type="predicted"/>
<organism evidence="4 5">
    <name type="scientific">Iris pallida</name>
    <name type="common">Sweet iris</name>
    <dbReference type="NCBI Taxonomy" id="29817"/>
    <lineage>
        <taxon>Eukaryota</taxon>
        <taxon>Viridiplantae</taxon>
        <taxon>Streptophyta</taxon>
        <taxon>Embryophyta</taxon>
        <taxon>Tracheophyta</taxon>
        <taxon>Spermatophyta</taxon>
        <taxon>Magnoliopsida</taxon>
        <taxon>Liliopsida</taxon>
        <taxon>Asparagales</taxon>
        <taxon>Iridaceae</taxon>
        <taxon>Iridoideae</taxon>
        <taxon>Irideae</taxon>
        <taxon>Iris</taxon>
    </lineage>
</organism>
<dbReference type="FunFam" id="1.25.40.10:FF:000344">
    <property type="entry name" value="Pentatricopeptide repeat-containing protein"/>
    <property type="match status" value="1"/>
</dbReference>
<dbReference type="NCBIfam" id="TIGR00756">
    <property type="entry name" value="PPR"/>
    <property type="match status" value="2"/>
</dbReference>
<dbReference type="Pfam" id="PF20431">
    <property type="entry name" value="E_motif"/>
    <property type="match status" value="1"/>
</dbReference>
<feature type="repeat" description="PPR" evidence="2">
    <location>
        <begin position="304"/>
        <end position="338"/>
    </location>
</feature>
<dbReference type="Proteomes" id="UP001140949">
    <property type="component" value="Unassembled WGS sequence"/>
</dbReference>
<dbReference type="GO" id="GO:0099402">
    <property type="term" value="P:plant organ development"/>
    <property type="evidence" value="ECO:0007669"/>
    <property type="project" value="UniProtKB-ARBA"/>
</dbReference>
<dbReference type="FunFam" id="1.25.40.10:FF:000158">
    <property type="entry name" value="pentatricopeptide repeat-containing protein At2g33680"/>
    <property type="match status" value="1"/>
</dbReference>
<dbReference type="PROSITE" id="PS51375">
    <property type="entry name" value="PPR"/>
    <property type="match status" value="3"/>
</dbReference>
<name>A0AAX6E7Q4_IRIPA</name>
<dbReference type="InterPro" id="IPR011990">
    <property type="entry name" value="TPR-like_helical_dom_sf"/>
</dbReference>
<evidence type="ECO:0000313" key="4">
    <source>
        <dbReference type="EMBL" id="KAJ6799959.1"/>
    </source>
</evidence>
<dbReference type="AlphaFoldDB" id="A0AAX6E7Q4"/>
<keyword evidence="1" id="KW-0677">Repeat</keyword>
<feature type="repeat" description="PPR" evidence="2">
    <location>
        <begin position="203"/>
        <end position="237"/>
    </location>
</feature>
<dbReference type="Pfam" id="PF13041">
    <property type="entry name" value="PPR_2"/>
    <property type="match status" value="1"/>
</dbReference>
<reference evidence="4" key="1">
    <citation type="journal article" date="2023" name="GigaByte">
        <title>Genome assembly of the bearded iris, Iris pallida Lam.</title>
        <authorList>
            <person name="Bruccoleri R.E."/>
            <person name="Oakeley E.J."/>
            <person name="Faust A.M.E."/>
            <person name="Altorfer M."/>
            <person name="Dessus-Babus S."/>
            <person name="Burckhardt D."/>
            <person name="Oertli M."/>
            <person name="Naumann U."/>
            <person name="Petersen F."/>
            <person name="Wong J."/>
        </authorList>
    </citation>
    <scope>NUCLEOTIDE SEQUENCE</scope>
    <source>
        <strain evidence="4">GSM-AAB239-AS_SAM_17_03QT</strain>
    </source>
</reference>
<evidence type="ECO:0000313" key="5">
    <source>
        <dbReference type="Proteomes" id="UP001140949"/>
    </source>
</evidence>
<dbReference type="InterPro" id="IPR002885">
    <property type="entry name" value="PPR_rpt"/>
</dbReference>
<dbReference type="GO" id="GO:0009451">
    <property type="term" value="P:RNA modification"/>
    <property type="evidence" value="ECO:0007669"/>
    <property type="project" value="InterPro"/>
</dbReference>
<reference evidence="4" key="2">
    <citation type="submission" date="2023-04" db="EMBL/GenBank/DDBJ databases">
        <authorList>
            <person name="Bruccoleri R.E."/>
            <person name="Oakeley E.J."/>
            <person name="Faust A.-M."/>
            <person name="Dessus-Babus S."/>
            <person name="Altorfer M."/>
            <person name="Burckhardt D."/>
            <person name="Oertli M."/>
            <person name="Naumann U."/>
            <person name="Petersen F."/>
            <person name="Wong J."/>
        </authorList>
    </citation>
    <scope>NUCLEOTIDE SEQUENCE</scope>
    <source>
        <strain evidence="4">GSM-AAB239-AS_SAM_17_03QT</strain>
        <tissue evidence="4">Leaf</tissue>
    </source>
</reference>
<dbReference type="Pfam" id="PF01535">
    <property type="entry name" value="PPR"/>
    <property type="match status" value="3"/>
</dbReference>
<feature type="repeat" description="PPR" evidence="2">
    <location>
        <begin position="102"/>
        <end position="136"/>
    </location>
</feature>
<keyword evidence="5" id="KW-1185">Reference proteome</keyword>
<dbReference type="InterPro" id="IPR046960">
    <property type="entry name" value="PPR_At4g14850-like_plant"/>
</dbReference>
<dbReference type="PANTHER" id="PTHR47926">
    <property type="entry name" value="PENTATRICOPEPTIDE REPEAT-CONTAINING PROTEIN"/>
    <property type="match status" value="1"/>
</dbReference>
<dbReference type="GO" id="GO:0003723">
    <property type="term" value="F:RNA binding"/>
    <property type="evidence" value="ECO:0007669"/>
    <property type="project" value="InterPro"/>
</dbReference>
<feature type="domain" description="DYW" evidence="3">
    <location>
        <begin position="522"/>
        <end position="608"/>
    </location>
</feature>
<dbReference type="PANTHER" id="PTHR47926:SF347">
    <property type="entry name" value="PENTATRICOPEPTIDE REPEAT-CONTAINING PROTEIN"/>
    <property type="match status" value="1"/>
</dbReference>
<dbReference type="InterPro" id="IPR032867">
    <property type="entry name" value="DYW_dom"/>
</dbReference>
<dbReference type="InterPro" id="IPR046848">
    <property type="entry name" value="E_motif"/>
</dbReference>
<sequence length="608" mass="67330">MIPMTPLQSLQCSSFTIPAHPFDQIPQPTPSSSSWPSLLLLRSRQIPTKSLTRQTHAQALKLHLLSDPRFATSLMESYFRFDGADAASAVFDHNCQTNANGSPVPWTLLSTLYLKENKPSSALQLLYKMLRSGIEPDSVALATAAKACARLRSLRDARKVHKIAKMKGFDHDVLVGNSIIKMHLECGSINQARSVFDGLPSKDLVSWTTVINGLVRDGEFNEGLKLFRAMCASGATPDSFTVSAVLPACGRMTACKNGKEVHAQIVRQGLGKNVVVENALVAMYVKSGCLEYASRIFQRMIFKDVISWTIMILGYSMHGRGEVAVELFEEMEANGRVISDRTVYAAALNACSTACLVDKGKGLFGRIRRPGVEHLVLMGGLLSRAGFFIEARAFLEEHKLGRCSAACRAVLDGCRSHRNVKLGKRVAEQLAELEPLNVDNYVLLSNLYASREKWGMVRELKETIRDMGLKPNRAYAWIEIRNKVHVFGTGDVSHPRSEGIYWELQRLLGKEMREEQGYAAAREDFSLHDVDEERECIPHGHSEMLAIGLGLIGSNAAAVRVTKNSRVCRDCHEAAKAMSRITGRDIVVKDPERFHHLNNGACSCGDMW</sequence>
<dbReference type="Gene3D" id="1.25.40.10">
    <property type="entry name" value="Tetratricopeptide repeat domain"/>
    <property type="match status" value="2"/>
</dbReference>
<evidence type="ECO:0000259" key="3">
    <source>
        <dbReference type="Pfam" id="PF14432"/>
    </source>
</evidence>
<evidence type="ECO:0000256" key="2">
    <source>
        <dbReference type="PROSITE-ProRule" id="PRU00708"/>
    </source>
</evidence>
<dbReference type="GO" id="GO:0008270">
    <property type="term" value="F:zinc ion binding"/>
    <property type="evidence" value="ECO:0007669"/>
    <property type="project" value="InterPro"/>
</dbReference>
<dbReference type="SUPFAM" id="SSF48452">
    <property type="entry name" value="TPR-like"/>
    <property type="match status" value="1"/>
</dbReference>
<dbReference type="EMBL" id="JANAVB010039216">
    <property type="protein sequence ID" value="KAJ6799959.1"/>
    <property type="molecule type" value="Genomic_DNA"/>
</dbReference>
<gene>
    <name evidence="4" type="ORF">M6B38_204425</name>
</gene>
<evidence type="ECO:0000256" key="1">
    <source>
        <dbReference type="ARBA" id="ARBA00022737"/>
    </source>
</evidence>
<comment type="caution">
    <text evidence="4">The sequence shown here is derived from an EMBL/GenBank/DDBJ whole genome shotgun (WGS) entry which is preliminary data.</text>
</comment>
<protein>
    <submittedName>
        <fullName evidence="4">Pentatricopeptide repeat-containing protein DOT4, chloroplastic-like</fullName>
    </submittedName>
</protein>
<dbReference type="Pfam" id="PF14432">
    <property type="entry name" value="DYW_deaminase"/>
    <property type="match status" value="1"/>
</dbReference>
<accession>A0AAX6E7Q4</accession>